<comment type="similarity">
    <text evidence="1 4">Belongs to the GST superfamily. Kappa family.</text>
</comment>
<accession>A0AAJ0D6Q5</accession>
<keyword evidence="2 4" id="KW-0808">Transferase</keyword>
<dbReference type="EMBL" id="JAWDJX010000059">
    <property type="protein sequence ID" value="KAK3047622.1"/>
    <property type="molecule type" value="Genomic_DNA"/>
</dbReference>
<evidence type="ECO:0000256" key="5">
    <source>
        <dbReference type="PIRSR" id="PIRSR006386-1"/>
    </source>
</evidence>
<dbReference type="PANTHER" id="PTHR42943">
    <property type="entry name" value="GLUTATHIONE S-TRANSFERASE KAPPA"/>
    <property type="match status" value="1"/>
</dbReference>
<dbReference type="GO" id="GO:0006749">
    <property type="term" value="P:glutathione metabolic process"/>
    <property type="evidence" value="ECO:0007669"/>
    <property type="project" value="TreeGrafter"/>
</dbReference>
<reference evidence="7" key="1">
    <citation type="submission" date="2023-04" db="EMBL/GenBank/DDBJ databases">
        <title>Black Yeasts Isolated from many extreme environments.</title>
        <authorList>
            <person name="Coleine C."/>
            <person name="Stajich J.E."/>
            <person name="Selbmann L."/>
        </authorList>
    </citation>
    <scope>NUCLEOTIDE SEQUENCE</scope>
    <source>
        <strain evidence="7">CCFEE 5312</strain>
    </source>
</reference>
<evidence type="ECO:0000313" key="7">
    <source>
        <dbReference type="EMBL" id="KAK3047622.1"/>
    </source>
</evidence>
<dbReference type="InterPro" id="IPR001853">
    <property type="entry name" value="DSBA-like_thioredoxin_dom"/>
</dbReference>
<protein>
    <recommendedName>
        <fullName evidence="4">Glutathione S-transferase kappa</fullName>
        <ecNumber evidence="4">2.5.1.18</ecNumber>
    </recommendedName>
</protein>
<dbReference type="GO" id="GO:0004602">
    <property type="term" value="F:glutathione peroxidase activity"/>
    <property type="evidence" value="ECO:0007669"/>
    <property type="project" value="TreeGrafter"/>
</dbReference>
<gene>
    <name evidence="7" type="ORF">LTR09_011006</name>
</gene>
<keyword evidence="8" id="KW-1185">Reference proteome</keyword>
<dbReference type="AlphaFoldDB" id="A0AAJ0D6Q5"/>
<comment type="caution">
    <text evidence="7">The sequence shown here is derived from an EMBL/GenBank/DDBJ whole genome shotgun (WGS) entry which is preliminary data.</text>
</comment>
<evidence type="ECO:0000256" key="4">
    <source>
        <dbReference type="PIRNR" id="PIRNR006386"/>
    </source>
</evidence>
<dbReference type="Gene3D" id="3.40.30.10">
    <property type="entry name" value="Glutaredoxin"/>
    <property type="match status" value="1"/>
</dbReference>
<evidence type="ECO:0000256" key="3">
    <source>
        <dbReference type="ARBA" id="ARBA00047960"/>
    </source>
</evidence>
<organism evidence="7 8">
    <name type="scientific">Extremus antarcticus</name>
    <dbReference type="NCBI Taxonomy" id="702011"/>
    <lineage>
        <taxon>Eukaryota</taxon>
        <taxon>Fungi</taxon>
        <taxon>Dikarya</taxon>
        <taxon>Ascomycota</taxon>
        <taxon>Pezizomycotina</taxon>
        <taxon>Dothideomycetes</taxon>
        <taxon>Dothideomycetidae</taxon>
        <taxon>Mycosphaerellales</taxon>
        <taxon>Extremaceae</taxon>
        <taxon>Extremus</taxon>
    </lineage>
</organism>
<dbReference type="Proteomes" id="UP001271007">
    <property type="component" value="Unassembled WGS sequence"/>
</dbReference>
<dbReference type="GO" id="GO:0004364">
    <property type="term" value="F:glutathione transferase activity"/>
    <property type="evidence" value="ECO:0007669"/>
    <property type="project" value="UniProtKB-UniRule"/>
</dbReference>
<evidence type="ECO:0000313" key="8">
    <source>
        <dbReference type="Proteomes" id="UP001271007"/>
    </source>
</evidence>
<proteinExistence type="inferred from homology"/>
<dbReference type="SUPFAM" id="SSF52833">
    <property type="entry name" value="Thioredoxin-like"/>
    <property type="match status" value="1"/>
</dbReference>
<dbReference type="GO" id="GO:0005739">
    <property type="term" value="C:mitochondrion"/>
    <property type="evidence" value="ECO:0007669"/>
    <property type="project" value="TreeGrafter"/>
</dbReference>
<dbReference type="InterPro" id="IPR036249">
    <property type="entry name" value="Thioredoxin-like_sf"/>
</dbReference>
<dbReference type="Pfam" id="PF01323">
    <property type="entry name" value="DSBA"/>
    <property type="match status" value="1"/>
</dbReference>
<dbReference type="GO" id="GO:0005777">
    <property type="term" value="C:peroxisome"/>
    <property type="evidence" value="ECO:0007669"/>
    <property type="project" value="TreeGrafter"/>
</dbReference>
<evidence type="ECO:0000256" key="1">
    <source>
        <dbReference type="ARBA" id="ARBA00006494"/>
    </source>
</evidence>
<dbReference type="InterPro" id="IPR051924">
    <property type="entry name" value="GST_Kappa/NadH"/>
</dbReference>
<sequence length="220" mass="24302">MSQGRITLYVDVGSPFGYMGYLITRNHPAFKGVECTYIPMFLGGLMKQCGTQSPLTIKNKSEWIALERLRWVQIFDIPMATETPDPFPQSTVNTQRALCYIATAFPAPKLAEAMDVLYDTLWVQRKTVGKPDVIAEALRSVFTQDEVKSVLEGMKGDAATKALPENTNKAFEDGAFGVPCFVATNVKGETQGFWGVYHIGQVLHFLGIERGESNGLKALL</sequence>
<evidence type="ECO:0000259" key="6">
    <source>
        <dbReference type="Pfam" id="PF01323"/>
    </source>
</evidence>
<name>A0AAJ0D6Q5_9PEZI</name>
<comment type="catalytic activity">
    <reaction evidence="3 4">
        <text>RX + glutathione = an S-substituted glutathione + a halide anion + H(+)</text>
        <dbReference type="Rhea" id="RHEA:16437"/>
        <dbReference type="ChEBI" id="CHEBI:15378"/>
        <dbReference type="ChEBI" id="CHEBI:16042"/>
        <dbReference type="ChEBI" id="CHEBI:17792"/>
        <dbReference type="ChEBI" id="CHEBI:57925"/>
        <dbReference type="ChEBI" id="CHEBI:90779"/>
        <dbReference type="EC" id="2.5.1.18"/>
    </reaction>
</comment>
<dbReference type="PIRSF" id="PIRSF006386">
    <property type="entry name" value="HCCAis_GSTk"/>
    <property type="match status" value="1"/>
</dbReference>
<feature type="active site" description="Nucleophile" evidence="5">
    <location>
        <position position="14"/>
    </location>
</feature>
<evidence type="ECO:0000256" key="2">
    <source>
        <dbReference type="ARBA" id="ARBA00022679"/>
    </source>
</evidence>
<dbReference type="EC" id="2.5.1.18" evidence="4"/>
<dbReference type="PANTHER" id="PTHR42943:SF2">
    <property type="entry name" value="GLUTATHIONE S-TRANSFERASE KAPPA 1"/>
    <property type="match status" value="1"/>
</dbReference>
<feature type="domain" description="DSBA-like thioredoxin" evidence="6">
    <location>
        <begin position="6"/>
        <end position="199"/>
    </location>
</feature>
<dbReference type="InterPro" id="IPR014440">
    <property type="entry name" value="HCCAis_GSTk"/>
</dbReference>
<dbReference type="FunFam" id="3.40.30.10:FF:000096">
    <property type="entry name" value="Glutathione S-transferase kappa"/>
    <property type="match status" value="1"/>
</dbReference>